<dbReference type="Gene3D" id="1.20.1250.20">
    <property type="entry name" value="MFS general substrate transporter like domains"/>
    <property type="match status" value="2"/>
</dbReference>
<keyword evidence="3 12" id="KW-0813">Transport</keyword>
<dbReference type="NCBIfam" id="TIGR00879">
    <property type="entry name" value="SP"/>
    <property type="match status" value="1"/>
</dbReference>
<evidence type="ECO:0000313" key="16">
    <source>
        <dbReference type="Proteomes" id="UP000218968"/>
    </source>
</evidence>
<dbReference type="InterPro" id="IPR020846">
    <property type="entry name" value="MFS_dom"/>
</dbReference>
<dbReference type="PROSITE" id="PS50850">
    <property type="entry name" value="MFS"/>
    <property type="match status" value="1"/>
</dbReference>
<dbReference type="GO" id="GO:0005886">
    <property type="term" value="C:plasma membrane"/>
    <property type="evidence" value="ECO:0007669"/>
    <property type="project" value="UniProtKB-SubCell"/>
</dbReference>
<comment type="similarity">
    <text evidence="2 12">Belongs to the major facilitator superfamily. Sugar transporter (TC 2.A.1.1) family.</text>
</comment>
<evidence type="ECO:0000256" key="3">
    <source>
        <dbReference type="ARBA" id="ARBA00022448"/>
    </source>
</evidence>
<feature type="transmembrane region" description="Helical" evidence="13">
    <location>
        <begin position="107"/>
        <end position="128"/>
    </location>
</feature>
<keyword evidence="16" id="KW-1185">Reference proteome</keyword>
<dbReference type="InterPro" id="IPR036259">
    <property type="entry name" value="MFS_trans_sf"/>
</dbReference>
<evidence type="ECO:0000256" key="10">
    <source>
        <dbReference type="ARBA" id="ARBA00070440"/>
    </source>
</evidence>
<dbReference type="PROSITE" id="PS00216">
    <property type="entry name" value="SUGAR_TRANSPORT_1"/>
    <property type="match status" value="2"/>
</dbReference>
<keyword evidence="8 13" id="KW-0472">Membrane</keyword>
<evidence type="ECO:0000256" key="8">
    <source>
        <dbReference type="ARBA" id="ARBA00023136"/>
    </source>
</evidence>
<feature type="domain" description="Major facilitator superfamily (MFS) profile" evidence="14">
    <location>
        <begin position="16"/>
        <end position="460"/>
    </location>
</feature>
<dbReference type="FunFam" id="1.20.1250.20:FF:000122">
    <property type="entry name" value="D-xylose transporter XylE"/>
    <property type="match status" value="1"/>
</dbReference>
<evidence type="ECO:0000256" key="1">
    <source>
        <dbReference type="ARBA" id="ARBA00004651"/>
    </source>
</evidence>
<dbReference type="Pfam" id="PF00083">
    <property type="entry name" value="Sugar_tr"/>
    <property type="match status" value="1"/>
</dbReference>
<dbReference type="PANTHER" id="PTHR48023">
    <property type="entry name" value="D-XYLOSE-PROTON SYMPORTER-LIKE 2"/>
    <property type="match status" value="1"/>
</dbReference>
<dbReference type="InterPro" id="IPR005828">
    <property type="entry name" value="MFS_sugar_transport-like"/>
</dbReference>
<dbReference type="PRINTS" id="PR00171">
    <property type="entry name" value="SUGRTRNSPORT"/>
</dbReference>
<dbReference type="KEGG" id="lum:CNR27_14510"/>
<keyword evidence="4" id="KW-1003">Cell membrane</keyword>
<feature type="transmembrane region" description="Helical" evidence="13">
    <location>
        <begin position="301"/>
        <end position="323"/>
    </location>
</feature>
<comment type="subcellular location">
    <subcellularLocation>
        <location evidence="1">Cell membrane</location>
        <topology evidence="1">Multi-pass membrane protein</topology>
    </subcellularLocation>
</comment>
<feature type="transmembrane region" description="Helical" evidence="13">
    <location>
        <begin position="330"/>
        <end position="351"/>
    </location>
</feature>
<evidence type="ECO:0000256" key="7">
    <source>
        <dbReference type="ARBA" id="ARBA00022989"/>
    </source>
</evidence>
<sequence length="469" mass="50151">MTSRQTGENTGLIIMISCVATIGGFLFGFDSGVINGTVDGLQRAFNSDSVGTGFNVASMLLGCAVGAFFAGRLADVFGRRAALIAAAVLFLVSAWGSGIATGSLEFVIYRVIGGLAVGAASVMSPAYISEVSSARYRGRLATMQQIAIIGGLFAAFLSNYLLARVAGGSTAEFWAGYEAWRWMFWIEIAPAALFFVALFAIPESPRFLVARGRMVKAEQVLVRLYGEIEGRRKLVEIRESLAADLHRPKFSDLISKATGRVRPIVWVGIGLAVFQQLVGINVVFYYGAVLWQAVGFSENDALLINVLSGALSIGACIVSLLLVDRIGRKPLLWIGSLGMAVTLTGVTIAFATGTLGDDGRLLLSDSMGMLALVAANLYVIFFNMSWGPVMWVMLGEMFPNQIRGSGLAVAGLFQWGANFLITWTFPMLLAGIGLAGAYGLYAFAAALSVAFVLRYVHETRGRELEDMEG</sequence>
<evidence type="ECO:0000256" key="11">
    <source>
        <dbReference type="ARBA" id="ARBA00076792"/>
    </source>
</evidence>
<dbReference type="GO" id="GO:0022857">
    <property type="term" value="F:transmembrane transporter activity"/>
    <property type="evidence" value="ECO:0007669"/>
    <property type="project" value="InterPro"/>
</dbReference>
<feature type="transmembrane region" description="Helical" evidence="13">
    <location>
        <begin position="406"/>
        <end position="425"/>
    </location>
</feature>
<feature type="transmembrane region" description="Helical" evidence="13">
    <location>
        <begin position="182"/>
        <end position="201"/>
    </location>
</feature>
<evidence type="ECO:0000256" key="9">
    <source>
        <dbReference type="ARBA" id="ARBA00050593"/>
    </source>
</evidence>
<dbReference type="EMBL" id="CP023406">
    <property type="protein sequence ID" value="ATD68498.1"/>
    <property type="molecule type" value="Genomic_DNA"/>
</dbReference>
<protein>
    <recommendedName>
        <fullName evidence="10">D-xylose-proton symporter</fullName>
    </recommendedName>
    <alternativeName>
        <fullName evidence="11">D-xylose transporter</fullName>
    </alternativeName>
</protein>
<evidence type="ECO:0000313" key="15">
    <source>
        <dbReference type="EMBL" id="ATD68498.1"/>
    </source>
</evidence>
<dbReference type="RefSeq" id="WP_096299904.1">
    <property type="nucleotide sequence ID" value="NZ_CP023406.1"/>
</dbReference>
<accession>A0A290XHK7</accession>
<dbReference type="OrthoDB" id="5368493at2"/>
<feature type="transmembrane region" description="Helical" evidence="13">
    <location>
        <begin position="12"/>
        <end position="29"/>
    </location>
</feature>
<feature type="transmembrane region" description="Helical" evidence="13">
    <location>
        <begin position="140"/>
        <end position="162"/>
    </location>
</feature>
<gene>
    <name evidence="15" type="ORF">CNR27_14510</name>
</gene>
<name>A0A290XHK7_9GAMM</name>
<keyword evidence="5" id="KW-0762">Sugar transport</keyword>
<dbReference type="Proteomes" id="UP000218968">
    <property type="component" value="Chromosome"/>
</dbReference>
<proteinExistence type="inferred from homology"/>
<dbReference type="InterPro" id="IPR005829">
    <property type="entry name" value="Sugar_transporter_CS"/>
</dbReference>
<dbReference type="AlphaFoldDB" id="A0A290XHK7"/>
<dbReference type="PROSITE" id="PS00217">
    <property type="entry name" value="SUGAR_TRANSPORT_2"/>
    <property type="match status" value="1"/>
</dbReference>
<feature type="transmembrane region" description="Helical" evidence="13">
    <location>
        <begin position="431"/>
        <end position="453"/>
    </location>
</feature>
<dbReference type="SUPFAM" id="SSF103473">
    <property type="entry name" value="MFS general substrate transporter"/>
    <property type="match status" value="1"/>
</dbReference>
<evidence type="ECO:0000256" key="2">
    <source>
        <dbReference type="ARBA" id="ARBA00010992"/>
    </source>
</evidence>
<dbReference type="InterPro" id="IPR003663">
    <property type="entry name" value="Sugar/inositol_transpt"/>
</dbReference>
<feature type="transmembrane region" description="Helical" evidence="13">
    <location>
        <begin position="81"/>
        <end position="101"/>
    </location>
</feature>
<keyword evidence="7 13" id="KW-1133">Transmembrane helix</keyword>
<feature type="transmembrane region" description="Helical" evidence="13">
    <location>
        <begin position="264"/>
        <end position="289"/>
    </location>
</feature>
<evidence type="ECO:0000256" key="4">
    <source>
        <dbReference type="ARBA" id="ARBA00022475"/>
    </source>
</evidence>
<evidence type="ECO:0000256" key="5">
    <source>
        <dbReference type="ARBA" id="ARBA00022597"/>
    </source>
</evidence>
<evidence type="ECO:0000259" key="14">
    <source>
        <dbReference type="PROSITE" id="PS50850"/>
    </source>
</evidence>
<dbReference type="CDD" id="cd17359">
    <property type="entry name" value="MFS_XylE_like"/>
    <property type="match status" value="1"/>
</dbReference>
<evidence type="ECO:0000256" key="6">
    <source>
        <dbReference type="ARBA" id="ARBA00022692"/>
    </source>
</evidence>
<comment type="catalytic activity">
    <reaction evidence="9">
        <text>D-xylose(in) + H(+)(in) = D-xylose(out) + H(+)(out)</text>
        <dbReference type="Rhea" id="RHEA:28959"/>
        <dbReference type="ChEBI" id="CHEBI:15378"/>
        <dbReference type="ChEBI" id="CHEBI:53455"/>
    </reaction>
    <physiologicalReaction direction="right-to-left" evidence="9">
        <dbReference type="Rhea" id="RHEA:28961"/>
    </physiologicalReaction>
</comment>
<dbReference type="InterPro" id="IPR050820">
    <property type="entry name" value="MFS_Sugar_Transporter"/>
</dbReference>
<reference evidence="16" key="1">
    <citation type="submission" date="2017-09" db="EMBL/GenBank/DDBJ databases">
        <title>Luteimonas liuhanmingii sp.nov., isolated from the intestinal contents of Tibetan Plateau Pika in Yushu, Qinghai Province, China.</title>
        <authorList>
            <person name="Gui Z."/>
        </authorList>
    </citation>
    <scope>NUCLEOTIDE SEQUENCE [LARGE SCALE GENOMIC DNA]</scope>
    <source>
        <strain evidence="16">100111</strain>
    </source>
</reference>
<evidence type="ECO:0000256" key="13">
    <source>
        <dbReference type="SAM" id="Phobius"/>
    </source>
</evidence>
<evidence type="ECO:0000256" key="12">
    <source>
        <dbReference type="RuleBase" id="RU003346"/>
    </source>
</evidence>
<keyword evidence="6 13" id="KW-0812">Transmembrane</keyword>
<feature type="transmembrane region" description="Helical" evidence="13">
    <location>
        <begin position="49"/>
        <end position="69"/>
    </location>
</feature>
<organism evidence="15 16">
    <name type="scientific">Luteimonas chenhongjianii</name>
    <dbReference type="NCBI Taxonomy" id="2006110"/>
    <lineage>
        <taxon>Bacteria</taxon>
        <taxon>Pseudomonadati</taxon>
        <taxon>Pseudomonadota</taxon>
        <taxon>Gammaproteobacteria</taxon>
        <taxon>Lysobacterales</taxon>
        <taxon>Lysobacteraceae</taxon>
        <taxon>Luteimonas</taxon>
    </lineage>
</organism>
<dbReference type="PANTHER" id="PTHR48023:SF4">
    <property type="entry name" value="D-XYLOSE-PROTON SYMPORTER-LIKE 2"/>
    <property type="match status" value="1"/>
</dbReference>
<feature type="transmembrane region" description="Helical" evidence="13">
    <location>
        <begin position="371"/>
        <end position="394"/>
    </location>
</feature>
<dbReference type="InterPro" id="IPR047984">
    <property type="entry name" value="XylE-like"/>
</dbReference>